<feature type="transmembrane region" description="Helical" evidence="1">
    <location>
        <begin position="20"/>
        <end position="41"/>
    </location>
</feature>
<name>W6A7R9_9MOLU</name>
<dbReference type="EMBL" id="CP006681">
    <property type="protein sequence ID" value="AHI53032.1"/>
    <property type="molecule type" value="Genomic_DNA"/>
</dbReference>
<dbReference type="HOGENOM" id="CLU_103355_0_0_14"/>
<organism evidence="2 3">
    <name type="scientific">Spiroplasma culicicola AES-1</name>
    <dbReference type="NCBI Taxonomy" id="1276246"/>
    <lineage>
        <taxon>Bacteria</taxon>
        <taxon>Bacillati</taxon>
        <taxon>Mycoplasmatota</taxon>
        <taxon>Mollicutes</taxon>
        <taxon>Entomoplasmatales</taxon>
        <taxon>Spiroplasmataceae</taxon>
        <taxon>Spiroplasma</taxon>
    </lineage>
</organism>
<feature type="transmembrane region" description="Helical" evidence="1">
    <location>
        <begin position="89"/>
        <end position="110"/>
    </location>
</feature>
<keyword evidence="1" id="KW-0472">Membrane</keyword>
<protein>
    <recommendedName>
        <fullName evidence="4">Transmembrane protein</fullName>
    </recommendedName>
</protein>
<evidence type="ECO:0000313" key="3">
    <source>
        <dbReference type="Proteomes" id="UP000019267"/>
    </source>
</evidence>
<dbReference type="eggNOG" id="ENOG5034BN4">
    <property type="taxonomic scope" value="Bacteria"/>
</dbReference>
<evidence type="ECO:0000256" key="1">
    <source>
        <dbReference type="SAM" id="Phobius"/>
    </source>
</evidence>
<accession>W6A7R9</accession>
<dbReference type="PATRIC" id="fig|1276246.3.peg.689"/>
<dbReference type="STRING" id="1276246.SCULI_v1c06910"/>
<dbReference type="RefSeq" id="WP_025363264.1">
    <property type="nucleotide sequence ID" value="NZ_CP006681.1"/>
</dbReference>
<sequence>MNNKTANAWQSFNESRTDFWVSVLFLLLESIIPGIAIWLTIGNDFSFSLLENLPSPIAGYVALICISYLLYTGIITTALYFLKAHKSDQFTYAFSFSIILIGLILLSYVFENTTLFIIIKFIILLLIAIMALTIGVFITLIARNQELKRKQNLEQQYQAWKKGEHIPTNKEIKFQRYEQFLLKEAQKQEEIQAFKKQLELKIDQEYQEQKANDALKIVKINEKLDKKEARQRAKQKKRDTQF</sequence>
<reference evidence="2 3" key="1">
    <citation type="journal article" date="2014" name="Genome Biol. Evol.">
        <title>Molecular evolution of the substrate utilization strategies and putative virulence factors in mosquito-associated Spiroplasma species.</title>
        <authorList>
            <person name="Chang T.H."/>
            <person name="Lo W.S."/>
            <person name="Ku C."/>
            <person name="Chen L.L."/>
            <person name="Kuo C.H."/>
        </authorList>
    </citation>
    <scope>NUCLEOTIDE SEQUENCE [LARGE SCALE GENOMIC DNA]</scope>
    <source>
        <strain evidence="2">AES-1</strain>
    </source>
</reference>
<keyword evidence="1" id="KW-0812">Transmembrane</keyword>
<dbReference type="KEGG" id="scq:SCULI_v1c06910"/>
<feature type="transmembrane region" description="Helical" evidence="1">
    <location>
        <begin position="61"/>
        <end position="82"/>
    </location>
</feature>
<dbReference type="AlphaFoldDB" id="W6A7R9"/>
<keyword evidence="3" id="KW-1185">Reference proteome</keyword>
<dbReference type="Proteomes" id="UP000019267">
    <property type="component" value="Chromosome"/>
</dbReference>
<evidence type="ECO:0000313" key="2">
    <source>
        <dbReference type="EMBL" id="AHI53032.1"/>
    </source>
</evidence>
<dbReference type="OrthoDB" id="389620at2"/>
<keyword evidence="1" id="KW-1133">Transmembrane helix</keyword>
<proteinExistence type="predicted"/>
<dbReference type="NCBIfam" id="NF046003">
    <property type="entry name" value="DxFTY_mem_plasm"/>
    <property type="match status" value="1"/>
</dbReference>
<evidence type="ECO:0008006" key="4">
    <source>
        <dbReference type="Google" id="ProtNLM"/>
    </source>
</evidence>
<gene>
    <name evidence="2" type="ORF">SCULI_v1c06910</name>
</gene>
<feature type="transmembrane region" description="Helical" evidence="1">
    <location>
        <begin position="116"/>
        <end position="142"/>
    </location>
</feature>